<feature type="transmembrane region" description="Helical" evidence="1">
    <location>
        <begin position="232"/>
        <end position="255"/>
    </location>
</feature>
<comment type="caution">
    <text evidence="2">The sequence shown here is derived from an EMBL/GenBank/DDBJ whole genome shotgun (WGS) entry which is preliminary data.</text>
</comment>
<organism evidence="2 3">
    <name type="scientific">Allosphingosinicella ginsenosidimutans</name>
    <dbReference type="NCBI Taxonomy" id="1176539"/>
    <lineage>
        <taxon>Bacteria</taxon>
        <taxon>Pseudomonadati</taxon>
        <taxon>Pseudomonadota</taxon>
        <taxon>Alphaproteobacteria</taxon>
        <taxon>Sphingomonadales</taxon>
        <taxon>Sphingomonadaceae</taxon>
        <taxon>Allosphingosinicella</taxon>
    </lineage>
</organism>
<feature type="transmembrane region" description="Helical" evidence="1">
    <location>
        <begin position="23"/>
        <end position="43"/>
    </location>
</feature>
<protein>
    <submittedName>
        <fullName evidence="2">Uncharacterized protein</fullName>
    </submittedName>
</protein>
<evidence type="ECO:0000313" key="3">
    <source>
        <dbReference type="Proteomes" id="UP000321249"/>
    </source>
</evidence>
<dbReference type="Proteomes" id="UP000321249">
    <property type="component" value="Unassembled WGS sequence"/>
</dbReference>
<proteinExistence type="predicted"/>
<feature type="transmembrane region" description="Helical" evidence="1">
    <location>
        <begin position="55"/>
        <end position="80"/>
    </location>
</feature>
<dbReference type="OrthoDB" id="7193287at2"/>
<feature type="transmembrane region" description="Helical" evidence="1">
    <location>
        <begin position="100"/>
        <end position="126"/>
    </location>
</feature>
<feature type="transmembrane region" description="Helical" evidence="1">
    <location>
        <begin position="193"/>
        <end position="226"/>
    </location>
</feature>
<evidence type="ECO:0000313" key="2">
    <source>
        <dbReference type="EMBL" id="TXC62259.1"/>
    </source>
</evidence>
<sequence>MANLSITAAWEESVAFVRREGRLLFPVSFMLIALPVAVTEALTPASAAGQPPASGAWLVLFPVALLLSAIGNVAITSLALRPGISVGEALRHGAARLPALLGVALIAGIASFILFMLIVTVAVSAVPGAVEAAKAGAPNAAFTKAVVLAMVALLPLAAYFGARLLLITPLAAGEEGGPFRLIARSWTLTKGHVLRLIGLVLLVTVAYGTLLIAIQSVVGLAVIALVGPPVPGSIGAFIVTLVGAGVTTLASPYLATLIARVYAQLAA</sequence>
<keyword evidence="1" id="KW-0812">Transmembrane</keyword>
<dbReference type="EMBL" id="VOQQ01000001">
    <property type="protein sequence ID" value="TXC62259.1"/>
    <property type="molecule type" value="Genomic_DNA"/>
</dbReference>
<keyword evidence="3" id="KW-1185">Reference proteome</keyword>
<evidence type="ECO:0000256" key="1">
    <source>
        <dbReference type="SAM" id="Phobius"/>
    </source>
</evidence>
<gene>
    <name evidence="2" type="ORF">FRZ32_00480</name>
</gene>
<dbReference type="RefSeq" id="WP_147041647.1">
    <property type="nucleotide sequence ID" value="NZ_BAABIR010000001.1"/>
</dbReference>
<keyword evidence="1" id="KW-1133">Transmembrane helix</keyword>
<name>A0A5C6TPR3_9SPHN</name>
<feature type="transmembrane region" description="Helical" evidence="1">
    <location>
        <begin position="146"/>
        <end position="172"/>
    </location>
</feature>
<accession>A0A5C6TPR3</accession>
<reference evidence="2 3" key="1">
    <citation type="journal article" date="2015" name="J. Microbiol.">
        <title>Sphingosinicella ginsenosidimutans sp. nov., with ginsenoside converting activity.</title>
        <authorList>
            <person name="Kim J.K."/>
            <person name="Kang M.S."/>
            <person name="Park S.C."/>
            <person name="Kim K.M."/>
            <person name="Choi K."/>
            <person name="Yoon M.H."/>
            <person name="Im W.T."/>
        </authorList>
    </citation>
    <scope>NUCLEOTIDE SEQUENCE [LARGE SCALE GENOMIC DNA]</scope>
    <source>
        <strain evidence="2 3">BS-11</strain>
    </source>
</reference>
<keyword evidence="1" id="KW-0472">Membrane</keyword>
<dbReference type="AlphaFoldDB" id="A0A5C6TPR3"/>